<dbReference type="PANTHER" id="PTHR10642:SF26">
    <property type="entry name" value="RIBONUCLEASE H1"/>
    <property type="match status" value="1"/>
</dbReference>
<dbReference type="GO" id="GO:0004523">
    <property type="term" value="F:RNA-DNA hybrid ribonuclease activity"/>
    <property type="evidence" value="ECO:0007669"/>
    <property type="project" value="UniProtKB-UniRule"/>
</dbReference>
<evidence type="ECO:0000256" key="5">
    <source>
        <dbReference type="ARBA" id="ARBA00012180"/>
    </source>
</evidence>
<proteinExistence type="inferred from homology"/>
<dbReference type="InterPro" id="IPR037056">
    <property type="entry name" value="RNase_H1_N_sf"/>
</dbReference>
<dbReference type="OrthoDB" id="9811552at2"/>
<dbReference type="EC" id="3.1.26.4" evidence="5 12"/>
<keyword evidence="12" id="KW-0963">Cytoplasm</keyword>
<dbReference type="InterPro" id="IPR012337">
    <property type="entry name" value="RNaseH-like_sf"/>
</dbReference>
<sequence length="200" mass="22615">MASQKYYVVWSGRKTGIFNSWEACKEQVHGVKGARYKSFKSLKEAEEAFAEGSAPKRESLPRTDSSYIKESISVDAACSGNPGKMEYRGVDTKTGEEIFHYGPVDDGTNNIGEFLAIVHALALLKKANQTTPIYSDSQTAISWVRNKRANTTLPKNKQTEHIWQVITRAETWLKNNSYSNQLLKWDTKQWGEIKADFGRK</sequence>
<dbReference type="FunFam" id="3.40.970.10:FF:000002">
    <property type="entry name" value="Ribonuclease H"/>
    <property type="match status" value="1"/>
</dbReference>
<dbReference type="GO" id="GO:0005737">
    <property type="term" value="C:cytoplasm"/>
    <property type="evidence" value="ECO:0007669"/>
    <property type="project" value="UniProtKB-SubCell"/>
</dbReference>
<dbReference type="PROSITE" id="PS50879">
    <property type="entry name" value="RNASE_H_1"/>
    <property type="match status" value="1"/>
</dbReference>
<dbReference type="RefSeq" id="WP_146937832.1">
    <property type="nucleotide sequence ID" value="NZ_BJXW01000019.1"/>
</dbReference>
<evidence type="ECO:0000256" key="1">
    <source>
        <dbReference type="ARBA" id="ARBA00000077"/>
    </source>
</evidence>
<evidence type="ECO:0000256" key="13">
    <source>
        <dbReference type="PIRSR" id="PIRSR037839-1"/>
    </source>
</evidence>
<dbReference type="InterPro" id="IPR009027">
    <property type="entry name" value="Ribosomal_bL9/RNase_H1_N"/>
</dbReference>
<protein>
    <recommendedName>
        <fullName evidence="6 12">Ribonuclease H</fullName>
        <ecNumber evidence="5 12">3.1.26.4</ecNumber>
    </recommendedName>
</protein>
<dbReference type="GO" id="GO:0046872">
    <property type="term" value="F:metal ion binding"/>
    <property type="evidence" value="ECO:0007669"/>
    <property type="project" value="UniProtKB-KW"/>
</dbReference>
<dbReference type="Pfam" id="PF01693">
    <property type="entry name" value="Cauli_VI"/>
    <property type="match status" value="1"/>
</dbReference>
<comment type="caution">
    <text evidence="15">The sequence shown here is derived from an EMBL/GenBank/DDBJ whole genome shotgun (WGS) entry which is preliminary data.</text>
</comment>
<dbReference type="GO" id="GO:0043137">
    <property type="term" value="P:DNA replication, removal of RNA primer"/>
    <property type="evidence" value="ECO:0007669"/>
    <property type="project" value="TreeGrafter"/>
</dbReference>
<dbReference type="SUPFAM" id="SSF53098">
    <property type="entry name" value="Ribonuclease H-like"/>
    <property type="match status" value="1"/>
</dbReference>
<keyword evidence="16" id="KW-1185">Reference proteome</keyword>
<evidence type="ECO:0000256" key="3">
    <source>
        <dbReference type="ARBA" id="ARBA00004065"/>
    </source>
</evidence>
<comment type="cofactor">
    <cofactor evidence="2">
        <name>Mg(2+)</name>
        <dbReference type="ChEBI" id="CHEBI:18420"/>
    </cofactor>
</comment>
<dbReference type="PANTHER" id="PTHR10642">
    <property type="entry name" value="RIBONUCLEASE H1"/>
    <property type="match status" value="1"/>
</dbReference>
<gene>
    <name evidence="15" type="ORF">CQU01_17800</name>
</gene>
<dbReference type="CDD" id="cd13935">
    <property type="entry name" value="RNase_H_bacteria_like"/>
    <property type="match status" value="1"/>
</dbReference>
<keyword evidence="13" id="KW-0464">Manganese</keyword>
<feature type="domain" description="RNase H type-1" evidence="14">
    <location>
        <begin position="66"/>
        <end position="200"/>
    </location>
</feature>
<comment type="catalytic activity">
    <reaction evidence="1 12">
        <text>Endonucleolytic cleavage to 5'-phosphomonoester.</text>
        <dbReference type="EC" id="3.1.26.4"/>
    </reaction>
</comment>
<evidence type="ECO:0000256" key="7">
    <source>
        <dbReference type="ARBA" id="ARBA00022722"/>
    </source>
</evidence>
<accession>A0A511V2J9</accession>
<comment type="cofactor">
    <cofactor evidence="13">
        <name>Mn(2+)</name>
        <dbReference type="ChEBI" id="CHEBI:29035"/>
    </cofactor>
    <cofactor evidence="13">
        <name>Mg(2+)</name>
        <dbReference type="ChEBI" id="CHEBI:18420"/>
    </cofactor>
    <text evidence="13">Binds 2 metal ions per subunit. Manganese or magnesium.</text>
</comment>
<feature type="binding site" evidence="13">
    <location>
        <position position="113"/>
    </location>
    <ligand>
        <name>Mg(2+)</name>
        <dbReference type="ChEBI" id="CHEBI:18420"/>
        <label>2</label>
    </ligand>
</feature>
<evidence type="ECO:0000256" key="11">
    <source>
        <dbReference type="ARBA" id="ARBA00022842"/>
    </source>
</evidence>
<evidence type="ECO:0000259" key="14">
    <source>
        <dbReference type="PROSITE" id="PS50879"/>
    </source>
</evidence>
<evidence type="ECO:0000256" key="9">
    <source>
        <dbReference type="ARBA" id="ARBA00022759"/>
    </source>
</evidence>
<keyword evidence="10 12" id="KW-0378">Hydrolase</keyword>
<dbReference type="InterPro" id="IPR050092">
    <property type="entry name" value="RNase_H"/>
</dbReference>
<dbReference type="EMBL" id="BJXW01000019">
    <property type="protein sequence ID" value="GEN31542.1"/>
    <property type="molecule type" value="Genomic_DNA"/>
</dbReference>
<dbReference type="InterPro" id="IPR002156">
    <property type="entry name" value="RNaseH_domain"/>
</dbReference>
<organism evidence="15 16">
    <name type="scientific">Cerasibacillus quisquiliarum</name>
    <dbReference type="NCBI Taxonomy" id="227865"/>
    <lineage>
        <taxon>Bacteria</taxon>
        <taxon>Bacillati</taxon>
        <taxon>Bacillota</taxon>
        <taxon>Bacilli</taxon>
        <taxon>Bacillales</taxon>
        <taxon>Bacillaceae</taxon>
        <taxon>Cerasibacillus</taxon>
    </lineage>
</organism>
<dbReference type="InterPro" id="IPR036397">
    <property type="entry name" value="RNaseH_sf"/>
</dbReference>
<evidence type="ECO:0000313" key="16">
    <source>
        <dbReference type="Proteomes" id="UP000321491"/>
    </source>
</evidence>
<dbReference type="InterPro" id="IPR017290">
    <property type="entry name" value="RNase_H_bac"/>
</dbReference>
<feature type="binding site" evidence="13">
    <location>
        <position position="75"/>
    </location>
    <ligand>
        <name>Mg(2+)</name>
        <dbReference type="ChEBI" id="CHEBI:18420"/>
        <label>1</label>
    </ligand>
</feature>
<dbReference type="GO" id="GO:0003676">
    <property type="term" value="F:nucleic acid binding"/>
    <property type="evidence" value="ECO:0007669"/>
    <property type="project" value="UniProtKB-UniRule"/>
</dbReference>
<dbReference type="Gene3D" id="3.30.420.10">
    <property type="entry name" value="Ribonuclease H-like superfamily/Ribonuclease H"/>
    <property type="match status" value="1"/>
</dbReference>
<dbReference type="Pfam" id="PF00075">
    <property type="entry name" value="RNase_H"/>
    <property type="match status" value="1"/>
</dbReference>
<comment type="similarity">
    <text evidence="4 12">Belongs to the RNase H family.</text>
</comment>
<dbReference type="InterPro" id="IPR011320">
    <property type="entry name" value="RNase_H1_N"/>
</dbReference>
<evidence type="ECO:0000256" key="4">
    <source>
        <dbReference type="ARBA" id="ARBA00005300"/>
    </source>
</evidence>
<name>A0A511V2J9_9BACI</name>
<keyword evidence="11 12" id="KW-0460">Magnesium</keyword>
<evidence type="ECO:0000313" key="15">
    <source>
        <dbReference type="EMBL" id="GEN31542.1"/>
    </source>
</evidence>
<dbReference type="AlphaFoldDB" id="A0A511V2J9"/>
<comment type="subcellular location">
    <subcellularLocation>
        <location evidence="12">Cytoplasm</location>
    </subcellularLocation>
</comment>
<feature type="binding site" evidence="13">
    <location>
        <position position="196"/>
    </location>
    <ligand>
        <name>Mg(2+)</name>
        <dbReference type="ChEBI" id="CHEBI:18420"/>
        <label>1</label>
    </ligand>
</feature>
<comment type="function">
    <text evidence="3 12">Endonuclease that specifically degrades the RNA of RNA-DNA hybrids.</text>
</comment>
<dbReference type="PIRSF" id="PIRSF037839">
    <property type="entry name" value="Ribonuclease_H"/>
    <property type="match status" value="1"/>
</dbReference>
<feature type="binding site" evidence="13">
    <location>
        <position position="136"/>
    </location>
    <ligand>
        <name>Mg(2+)</name>
        <dbReference type="ChEBI" id="CHEBI:18420"/>
        <label>2</label>
    </ligand>
</feature>
<dbReference type="Gene3D" id="3.40.970.10">
    <property type="entry name" value="Ribonuclease H1, N-terminal domain"/>
    <property type="match status" value="1"/>
</dbReference>
<evidence type="ECO:0000256" key="8">
    <source>
        <dbReference type="ARBA" id="ARBA00022723"/>
    </source>
</evidence>
<evidence type="ECO:0000256" key="6">
    <source>
        <dbReference type="ARBA" id="ARBA00017721"/>
    </source>
</evidence>
<evidence type="ECO:0000256" key="2">
    <source>
        <dbReference type="ARBA" id="ARBA00001946"/>
    </source>
</evidence>
<dbReference type="Proteomes" id="UP000321491">
    <property type="component" value="Unassembled WGS sequence"/>
</dbReference>
<keyword evidence="7 12" id="KW-0540">Nuclease</keyword>
<evidence type="ECO:0000256" key="10">
    <source>
        <dbReference type="ARBA" id="ARBA00022801"/>
    </source>
</evidence>
<evidence type="ECO:0000256" key="12">
    <source>
        <dbReference type="PIRNR" id="PIRNR037839"/>
    </source>
</evidence>
<keyword evidence="8 12" id="KW-0479">Metal-binding</keyword>
<reference evidence="15 16" key="1">
    <citation type="submission" date="2019-07" db="EMBL/GenBank/DDBJ databases">
        <title>Whole genome shotgun sequence of Cerasibacillus quisquiliarum NBRC 102429.</title>
        <authorList>
            <person name="Hosoyama A."/>
            <person name="Uohara A."/>
            <person name="Ohji S."/>
            <person name="Ichikawa N."/>
        </authorList>
    </citation>
    <scope>NUCLEOTIDE SEQUENCE [LARGE SCALE GENOMIC DNA]</scope>
    <source>
        <strain evidence="15 16">NBRC 102429</strain>
    </source>
</reference>
<keyword evidence="9 12" id="KW-0255">Endonuclease</keyword>
<dbReference type="SUPFAM" id="SSF55658">
    <property type="entry name" value="L9 N-domain-like"/>
    <property type="match status" value="1"/>
</dbReference>